<dbReference type="RefSeq" id="WP_067964988.1">
    <property type="nucleotide sequence ID" value="NZ_CP015005.1"/>
</dbReference>
<sequence>MGLTYDVRKLPAALKKAAVLSAFDGLYPGQSCVVICDFDTSRLESQFKAFFDDEHSWVCLQSGPPHWHIQIGKRATDTQRS</sequence>
<reference evidence="2 4" key="1">
    <citation type="submission" date="2016-03" db="EMBL/GenBank/DDBJ databases">
        <title>Complete genome of Aminobacter aminovorans KCTC 2477.</title>
        <authorList>
            <person name="Kim K.M."/>
        </authorList>
    </citation>
    <scope>NUCLEOTIDE SEQUENCE [LARGE SCALE GENOMIC DNA]</scope>
    <source>
        <strain evidence="2 4">KCTC 2477</strain>
    </source>
</reference>
<dbReference type="Proteomes" id="UP000577697">
    <property type="component" value="Unassembled WGS sequence"/>
</dbReference>
<evidence type="ECO:0000259" key="1">
    <source>
        <dbReference type="Pfam" id="PF10006"/>
    </source>
</evidence>
<evidence type="ECO:0000313" key="4">
    <source>
        <dbReference type="Proteomes" id="UP000075755"/>
    </source>
</evidence>
<evidence type="ECO:0000313" key="3">
    <source>
        <dbReference type="EMBL" id="MBB3705648.1"/>
    </source>
</evidence>
<protein>
    <submittedName>
        <fullName evidence="3">Uncharacterized protein (DUF2249 family)</fullName>
    </submittedName>
</protein>
<dbReference type="KEGG" id="aak:AA2016_5057"/>
<accession>A0AAC9AST6</accession>
<evidence type="ECO:0000313" key="2">
    <source>
        <dbReference type="EMBL" id="AMS43965.1"/>
    </source>
</evidence>
<dbReference type="EMBL" id="CP015005">
    <property type="protein sequence ID" value="AMS43965.1"/>
    <property type="molecule type" value="Genomic_DNA"/>
</dbReference>
<dbReference type="EMBL" id="JACICB010000006">
    <property type="protein sequence ID" value="MBB3705648.1"/>
    <property type="molecule type" value="Genomic_DNA"/>
</dbReference>
<name>A0AAC9AST6_AMIAI</name>
<evidence type="ECO:0000313" key="5">
    <source>
        <dbReference type="Proteomes" id="UP000577697"/>
    </source>
</evidence>
<dbReference type="Pfam" id="PF10006">
    <property type="entry name" value="DUF2249"/>
    <property type="match status" value="1"/>
</dbReference>
<dbReference type="InterPro" id="IPR018720">
    <property type="entry name" value="DUF2249"/>
</dbReference>
<dbReference type="Proteomes" id="UP000075755">
    <property type="component" value="Chromosome"/>
</dbReference>
<organism evidence="2 4">
    <name type="scientific">Aminobacter aminovorans</name>
    <name type="common">Chelatobacter heintzii</name>
    <dbReference type="NCBI Taxonomy" id="83263"/>
    <lineage>
        <taxon>Bacteria</taxon>
        <taxon>Pseudomonadati</taxon>
        <taxon>Pseudomonadota</taxon>
        <taxon>Alphaproteobacteria</taxon>
        <taxon>Hyphomicrobiales</taxon>
        <taxon>Phyllobacteriaceae</taxon>
        <taxon>Aminobacter</taxon>
    </lineage>
</organism>
<gene>
    <name evidence="2" type="ORF">AA2016_5057</name>
    <name evidence="3" type="ORF">FHS67_001963</name>
</gene>
<reference evidence="3 5" key="2">
    <citation type="submission" date="2020-08" db="EMBL/GenBank/DDBJ databases">
        <title>Genomic Encyclopedia of Type Strains, Phase IV (KMG-IV): sequencing the most valuable type-strain genomes for metagenomic binning, comparative biology and taxonomic classification.</title>
        <authorList>
            <person name="Goeker M."/>
        </authorList>
    </citation>
    <scope>NUCLEOTIDE SEQUENCE [LARGE SCALE GENOMIC DNA]</scope>
    <source>
        <strain evidence="3 5">DSM 10368</strain>
    </source>
</reference>
<proteinExistence type="predicted"/>
<dbReference type="AlphaFoldDB" id="A0AAC9AST6"/>
<feature type="domain" description="DUF2249" evidence="1">
    <location>
        <begin position="5"/>
        <end position="73"/>
    </location>
</feature>
<keyword evidence="5" id="KW-1185">Reference proteome</keyword>